<feature type="domain" description="Cytochrome c-552/DMSO reductase-like haem-binding" evidence="7">
    <location>
        <begin position="45"/>
        <end position="279"/>
    </location>
</feature>
<gene>
    <name evidence="8" type="ORF">THII_1675</name>
</gene>
<evidence type="ECO:0000313" key="8">
    <source>
        <dbReference type="EMBL" id="BAP55972.1"/>
    </source>
</evidence>
<dbReference type="AlphaFoldDB" id="A0A090AK27"/>
<dbReference type="Pfam" id="PF09459">
    <property type="entry name" value="EB_dh"/>
    <property type="match status" value="1"/>
</dbReference>
<evidence type="ECO:0000313" key="9">
    <source>
        <dbReference type="Proteomes" id="UP000031623"/>
    </source>
</evidence>
<dbReference type="EMBL" id="AP014633">
    <property type="protein sequence ID" value="BAP55972.1"/>
    <property type="molecule type" value="Genomic_DNA"/>
</dbReference>
<sequence>MKTIQRLGYPISLISFFILMTTMATAQEASITVKRIEALPTNPLAEEWQSVPVTEVPVMPQQVTMPALAQAFIDKITVQALTDGKTIAWRLSWQDDAADSNVDVGRFSDAVAIELPLNTGASPMMGHRGGGKVQILYWKGLWQKDIDEGFQDVQDVHPNYWSDLYWFADGQFPYRIPDAFKNPYSQQWFIAKTANNPVAIFNRQQPVQELIAEGWGTLTHQPESVTRGKGVWAEGKWNVVFSRPLTTTDPNDYQFNGDKGEMAFAVWQGGKNNVGGRKHWSNWTPYQIQP</sequence>
<evidence type="ECO:0000256" key="3">
    <source>
        <dbReference type="ARBA" id="ARBA00022723"/>
    </source>
</evidence>
<proteinExistence type="predicted"/>
<dbReference type="SMART" id="SM00887">
    <property type="entry name" value="EB_dh"/>
    <property type="match status" value="1"/>
</dbReference>
<evidence type="ECO:0000259" key="7">
    <source>
        <dbReference type="SMART" id="SM00887"/>
    </source>
</evidence>
<dbReference type="STRING" id="40754.THII_1675"/>
<evidence type="ECO:0000256" key="4">
    <source>
        <dbReference type="ARBA" id="ARBA00022982"/>
    </source>
</evidence>
<keyword evidence="9" id="KW-1185">Reference proteome</keyword>
<evidence type="ECO:0000256" key="5">
    <source>
        <dbReference type="ARBA" id="ARBA00023004"/>
    </source>
</evidence>
<keyword evidence="5" id="KW-0408">Iron</keyword>
<accession>A0A090AK27</accession>
<organism evidence="8 9">
    <name type="scientific">Thioploca ingrica</name>
    <dbReference type="NCBI Taxonomy" id="40754"/>
    <lineage>
        <taxon>Bacteria</taxon>
        <taxon>Pseudomonadati</taxon>
        <taxon>Pseudomonadota</taxon>
        <taxon>Gammaproteobacteria</taxon>
        <taxon>Thiotrichales</taxon>
        <taxon>Thiotrichaceae</taxon>
        <taxon>Thioploca</taxon>
    </lineage>
</organism>
<keyword evidence="3" id="KW-0479">Metal-binding</keyword>
<dbReference type="HOGENOM" id="CLU_076033_0_0_6"/>
<keyword evidence="4" id="KW-0249">Electron transport</keyword>
<dbReference type="KEGG" id="tig:THII_1675"/>
<keyword evidence="2" id="KW-0349">Heme</keyword>
<dbReference type="Gene3D" id="2.60.40.1190">
    <property type="match status" value="1"/>
</dbReference>
<feature type="signal peptide" evidence="6">
    <location>
        <begin position="1"/>
        <end position="26"/>
    </location>
</feature>
<evidence type="ECO:0000256" key="6">
    <source>
        <dbReference type="SAM" id="SignalP"/>
    </source>
</evidence>
<feature type="chain" id="PRO_5001852740" evidence="6">
    <location>
        <begin position="27"/>
        <end position="290"/>
    </location>
</feature>
<dbReference type="Proteomes" id="UP000031623">
    <property type="component" value="Chromosome"/>
</dbReference>
<dbReference type="InterPro" id="IPR019020">
    <property type="entry name" value="Cyt-c552/DMSO_Rdtase_haem-bd"/>
</dbReference>
<reference evidence="8 9" key="1">
    <citation type="journal article" date="2014" name="ISME J.">
        <title>Ecophysiology of Thioploca ingrica as revealed by the complete genome sequence supplemented with proteomic evidence.</title>
        <authorList>
            <person name="Kojima H."/>
            <person name="Ogura Y."/>
            <person name="Yamamoto N."/>
            <person name="Togashi T."/>
            <person name="Mori H."/>
            <person name="Watanabe T."/>
            <person name="Nemoto F."/>
            <person name="Kurokawa K."/>
            <person name="Hayashi T."/>
            <person name="Fukui M."/>
        </authorList>
    </citation>
    <scope>NUCLEOTIDE SEQUENCE [LARGE SCALE GENOMIC DNA]</scope>
</reference>
<keyword evidence="1" id="KW-0813">Transport</keyword>
<evidence type="ECO:0000256" key="2">
    <source>
        <dbReference type="ARBA" id="ARBA00022617"/>
    </source>
</evidence>
<evidence type="ECO:0000256" key="1">
    <source>
        <dbReference type="ARBA" id="ARBA00022448"/>
    </source>
</evidence>
<keyword evidence="6" id="KW-0732">Signal</keyword>
<name>A0A090AK27_9GAMM</name>
<dbReference type="GO" id="GO:0020037">
    <property type="term" value="F:heme binding"/>
    <property type="evidence" value="ECO:0007669"/>
    <property type="project" value="InterPro"/>
</dbReference>
<dbReference type="GO" id="GO:0046872">
    <property type="term" value="F:metal ion binding"/>
    <property type="evidence" value="ECO:0007669"/>
    <property type="project" value="UniProtKB-KW"/>
</dbReference>
<dbReference type="OrthoDB" id="5337932at2"/>
<protein>
    <submittedName>
        <fullName evidence="8">Putative nitrate reductase subunit</fullName>
    </submittedName>
</protein>